<evidence type="ECO:0000259" key="6">
    <source>
        <dbReference type="PROSITE" id="PS50970"/>
    </source>
</evidence>
<dbReference type="PANTHER" id="PTHR46015:SF1">
    <property type="entry name" value="HOMOCYSTEINE S-METHYLTRANSFERASE-LIKE ISOFORM 1"/>
    <property type="match status" value="1"/>
</dbReference>
<evidence type="ECO:0000256" key="5">
    <source>
        <dbReference type="PROSITE-ProRule" id="PRU00333"/>
    </source>
</evidence>
<comment type="caution">
    <text evidence="5">Lacks conserved residue(s) required for the propagation of feature annotation.</text>
</comment>
<dbReference type="InterPro" id="IPR051486">
    <property type="entry name" value="Hcy_S-methyltransferase"/>
</dbReference>
<dbReference type="GO" id="GO:0008898">
    <property type="term" value="F:S-adenosylmethionine-homocysteine S-methyltransferase activity"/>
    <property type="evidence" value="ECO:0007669"/>
    <property type="project" value="TreeGrafter"/>
</dbReference>
<keyword evidence="3" id="KW-0479">Metal-binding</keyword>
<protein>
    <submittedName>
        <fullName evidence="7">S-methylmethionine-dependent homocysteine/selenocysteine methylase</fullName>
    </submittedName>
</protein>
<evidence type="ECO:0000313" key="9">
    <source>
        <dbReference type="Proteomes" id="UP001230951"/>
    </source>
</evidence>
<dbReference type="PROSITE" id="PS50970">
    <property type="entry name" value="HCY"/>
    <property type="match status" value="1"/>
</dbReference>
<dbReference type="GO" id="GO:0032259">
    <property type="term" value="P:methylation"/>
    <property type="evidence" value="ECO:0007669"/>
    <property type="project" value="UniProtKB-KW"/>
</dbReference>
<proteinExistence type="predicted"/>
<dbReference type="GO" id="GO:0033528">
    <property type="term" value="P:S-methylmethionine cycle"/>
    <property type="evidence" value="ECO:0007669"/>
    <property type="project" value="TreeGrafter"/>
</dbReference>
<comment type="caution">
    <text evidence="7">The sequence shown here is derived from an EMBL/GenBank/DDBJ whole genome shotgun (WGS) entry which is preliminary data.</text>
</comment>
<dbReference type="Gene3D" id="3.20.20.330">
    <property type="entry name" value="Homocysteine-binding-like domain"/>
    <property type="match status" value="1"/>
</dbReference>
<dbReference type="Proteomes" id="UP001230951">
    <property type="component" value="Unassembled WGS sequence"/>
</dbReference>
<evidence type="ECO:0000256" key="4">
    <source>
        <dbReference type="ARBA" id="ARBA00022833"/>
    </source>
</evidence>
<gene>
    <name evidence="7" type="ORF">J2S90_002753</name>
    <name evidence="8" type="ORF">J2S93_003149</name>
</gene>
<dbReference type="InterPro" id="IPR003726">
    <property type="entry name" value="HCY_dom"/>
</dbReference>
<dbReference type="SUPFAM" id="SSF82282">
    <property type="entry name" value="Homocysteine S-methyltransferase"/>
    <property type="match status" value="1"/>
</dbReference>
<reference evidence="7 9" key="1">
    <citation type="submission" date="2023-07" db="EMBL/GenBank/DDBJ databases">
        <title>Sorghum-associated microbial communities from plants grown in Nebraska, USA.</title>
        <authorList>
            <person name="Schachtman D."/>
        </authorList>
    </citation>
    <scope>NUCLEOTIDE SEQUENCE</scope>
    <source>
        <strain evidence="7">DS1006</strain>
        <strain evidence="8 9">DS1016</strain>
    </source>
</reference>
<evidence type="ECO:0000313" key="10">
    <source>
        <dbReference type="Proteomes" id="UP001242995"/>
    </source>
</evidence>
<organism evidence="7 10">
    <name type="scientific">Arthrobacter bambusae</name>
    <dbReference type="NCBI Taxonomy" id="1338426"/>
    <lineage>
        <taxon>Bacteria</taxon>
        <taxon>Bacillati</taxon>
        <taxon>Actinomycetota</taxon>
        <taxon>Actinomycetes</taxon>
        <taxon>Micrococcales</taxon>
        <taxon>Micrococcaceae</taxon>
        <taxon>Arthrobacter</taxon>
    </lineage>
</organism>
<feature type="domain" description="Hcy-binding" evidence="6">
    <location>
        <begin position="1"/>
        <end position="189"/>
    </location>
</feature>
<evidence type="ECO:0000256" key="3">
    <source>
        <dbReference type="ARBA" id="ARBA00022723"/>
    </source>
</evidence>
<keyword evidence="2" id="KW-0808">Transferase</keyword>
<keyword evidence="1 7" id="KW-0489">Methyltransferase</keyword>
<evidence type="ECO:0000313" key="8">
    <source>
        <dbReference type="EMBL" id="MDQ0181710.1"/>
    </source>
</evidence>
<dbReference type="EMBL" id="JAUSRG010000007">
    <property type="protein sequence ID" value="MDP9905782.1"/>
    <property type="molecule type" value="Genomic_DNA"/>
</dbReference>
<dbReference type="InterPro" id="IPR036589">
    <property type="entry name" value="HCY_dom_sf"/>
</dbReference>
<dbReference type="GO" id="GO:0046872">
    <property type="term" value="F:metal ion binding"/>
    <property type="evidence" value="ECO:0007669"/>
    <property type="project" value="UniProtKB-KW"/>
</dbReference>
<name>A0AAW8DBQ4_9MICC</name>
<dbReference type="Proteomes" id="UP001242995">
    <property type="component" value="Unassembled WGS sequence"/>
</dbReference>
<dbReference type="PANTHER" id="PTHR46015">
    <property type="entry name" value="ZGC:172121"/>
    <property type="match status" value="1"/>
</dbReference>
<evidence type="ECO:0000313" key="7">
    <source>
        <dbReference type="EMBL" id="MDP9905782.1"/>
    </source>
</evidence>
<dbReference type="Pfam" id="PF02574">
    <property type="entry name" value="S-methyl_trans"/>
    <property type="match status" value="1"/>
</dbReference>
<sequence length="189" mass="20314">MLEQPQLIKQVHRDYFDAGAEIAITSSYQATPQGFARRGIAEAEALELVALSVRLADEARSEHLTENPDAAPLLIAGSVGPYGAYLADGSEYRGDYVLTQREFKEFHRPRMGALVEARVDLLACETLPSFAEAEALLALVPDDAGGYRCCGDLDEALAHRSTQNAGPPVSPSGYSRWSWATLGSSSSAP</sequence>
<dbReference type="AlphaFoldDB" id="A0AAW8DBQ4"/>
<evidence type="ECO:0000256" key="1">
    <source>
        <dbReference type="ARBA" id="ARBA00022603"/>
    </source>
</evidence>
<dbReference type="EMBL" id="JAUSTF010000007">
    <property type="protein sequence ID" value="MDQ0181710.1"/>
    <property type="molecule type" value="Genomic_DNA"/>
</dbReference>
<keyword evidence="9" id="KW-1185">Reference proteome</keyword>
<evidence type="ECO:0000256" key="2">
    <source>
        <dbReference type="ARBA" id="ARBA00022679"/>
    </source>
</evidence>
<keyword evidence="4" id="KW-0862">Zinc</keyword>
<dbReference type="GO" id="GO:0009086">
    <property type="term" value="P:methionine biosynthetic process"/>
    <property type="evidence" value="ECO:0007669"/>
    <property type="project" value="TreeGrafter"/>
</dbReference>
<accession>A0AAW8DBQ4</accession>